<evidence type="ECO:0000259" key="2">
    <source>
        <dbReference type="Pfam" id="PF25268"/>
    </source>
</evidence>
<keyword evidence="4" id="KW-1185">Reference proteome</keyword>
<keyword evidence="1" id="KW-1133">Transmembrane helix</keyword>
<organism evidence="3 4">
    <name type="scientific">Zostera marina</name>
    <name type="common">Eelgrass</name>
    <dbReference type="NCBI Taxonomy" id="29655"/>
    <lineage>
        <taxon>Eukaryota</taxon>
        <taxon>Viridiplantae</taxon>
        <taxon>Streptophyta</taxon>
        <taxon>Embryophyta</taxon>
        <taxon>Tracheophyta</taxon>
        <taxon>Spermatophyta</taxon>
        <taxon>Magnoliopsida</taxon>
        <taxon>Liliopsida</taxon>
        <taxon>Zosteraceae</taxon>
        <taxon>Zostera</taxon>
    </lineage>
</organism>
<evidence type="ECO:0000313" key="3">
    <source>
        <dbReference type="EMBL" id="KMZ74441.1"/>
    </source>
</evidence>
<dbReference type="PANTHER" id="PTHR33786:SF2">
    <property type="entry name" value="UBIQUITIN CARBOXYL-TERMINAL HYDROLASE"/>
    <property type="match status" value="1"/>
</dbReference>
<feature type="transmembrane region" description="Helical" evidence="1">
    <location>
        <begin position="26"/>
        <end position="45"/>
    </location>
</feature>
<keyword evidence="1" id="KW-0472">Membrane</keyword>
<name>A0A0K9PZI4_ZOSMR</name>
<protein>
    <recommendedName>
        <fullName evidence="2">DUF7866 domain-containing protein</fullName>
    </recommendedName>
</protein>
<evidence type="ECO:0000256" key="1">
    <source>
        <dbReference type="SAM" id="Phobius"/>
    </source>
</evidence>
<evidence type="ECO:0000313" key="4">
    <source>
        <dbReference type="Proteomes" id="UP000036987"/>
    </source>
</evidence>
<reference evidence="4" key="1">
    <citation type="journal article" date="2016" name="Nature">
        <title>The genome of the seagrass Zostera marina reveals angiosperm adaptation to the sea.</title>
        <authorList>
            <person name="Olsen J.L."/>
            <person name="Rouze P."/>
            <person name="Verhelst B."/>
            <person name="Lin Y.-C."/>
            <person name="Bayer T."/>
            <person name="Collen J."/>
            <person name="Dattolo E."/>
            <person name="De Paoli E."/>
            <person name="Dittami S."/>
            <person name="Maumus F."/>
            <person name="Michel G."/>
            <person name="Kersting A."/>
            <person name="Lauritano C."/>
            <person name="Lohaus R."/>
            <person name="Toepel M."/>
            <person name="Tonon T."/>
            <person name="Vanneste K."/>
            <person name="Amirebrahimi M."/>
            <person name="Brakel J."/>
            <person name="Bostroem C."/>
            <person name="Chovatia M."/>
            <person name="Grimwood J."/>
            <person name="Jenkins J.W."/>
            <person name="Jueterbock A."/>
            <person name="Mraz A."/>
            <person name="Stam W.T."/>
            <person name="Tice H."/>
            <person name="Bornberg-Bauer E."/>
            <person name="Green P.J."/>
            <person name="Pearson G.A."/>
            <person name="Procaccini G."/>
            <person name="Duarte C.M."/>
            <person name="Schmutz J."/>
            <person name="Reusch T.B.H."/>
            <person name="Van de Peer Y."/>
        </authorList>
    </citation>
    <scope>NUCLEOTIDE SEQUENCE [LARGE SCALE GENOMIC DNA]</scope>
    <source>
        <strain evidence="4">cv. Finnish</strain>
    </source>
</reference>
<comment type="caution">
    <text evidence="3">The sequence shown here is derived from an EMBL/GenBank/DDBJ whole genome shotgun (WGS) entry which is preliminary data.</text>
</comment>
<dbReference type="OrthoDB" id="1871192at2759"/>
<dbReference type="Proteomes" id="UP000036987">
    <property type="component" value="Unassembled WGS sequence"/>
</dbReference>
<accession>A0A0K9PZI4</accession>
<sequence>MHHKITGESLVARLYLIPDLGQLQKMSPLFFCIFLLVLLLLHPTVSTTIQKEAERDGSSEMVTPVEESKGLVTTKSMSLTVEEHRRNLRNFQICSVCTCCGGPRGLCLASPCCYAISCNIPNRPFGFSSFVPKKCNFFISFFVFEEEEMVKEREDEILHSLFVSFIGYMFNCVLELFAHRNLMAARKFFFLFIIKKTLFYYCSVV</sequence>
<dbReference type="Pfam" id="PF25268">
    <property type="entry name" value="DUF7866"/>
    <property type="match status" value="1"/>
</dbReference>
<dbReference type="AlphaFoldDB" id="A0A0K9PZI4"/>
<dbReference type="EMBL" id="LFYR01000337">
    <property type="protein sequence ID" value="KMZ74441.1"/>
    <property type="molecule type" value="Genomic_DNA"/>
</dbReference>
<gene>
    <name evidence="3" type="ORF">ZOSMA_129G00340</name>
</gene>
<feature type="domain" description="DUF7866" evidence="2">
    <location>
        <begin position="90"/>
        <end position="136"/>
    </location>
</feature>
<dbReference type="STRING" id="29655.A0A0K9PZI4"/>
<proteinExistence type="predicted"/>
<feature type="transmembrane region" description="Helical" evidence="1">
    <location>
        <begin position="157"/>
        <end position="178"/>
    </location>
</feature>
<dbReference type="InterPro" id="IPR057188">
    <property type="entry name" value="DUF7866"/>
</dbReference>
<keyword evidence="1" id="KW-0812">Transmembrane</keyword>
<dbReference type="PANTHER" id="PTHR33786">
    <property type="entry name" value="UBIQUITIN CARBOXYL-TERMINAL HYDROLASE"/>
    <property type="match status" value="1"/>
</dbReference>